<keyword evidence="7 8" id="KW-0496">Mitochondrion</keyword>
<evidence type="ECO:0000256" key="1">
    <source>
        <dbReference type="ARBA" id="ARBA00004173"/>
    </source>
</evidence>
<keyword evidence="6 8" id="KW-0446">Lipid-binding</keyword>
<keyword evidence="4 8" id="KW-0831">Ubiquinone biosynthesis</keyword>
<dbReference type="AlphaFoldDB" id="A0A9P7M6Y9"/>
<dbReference type="Proteomes" id="UP000706124">
    <property type="component" value="Unassembled WGS sequence"/>
</dbReference>
<comment type="similarity">
    <text evidence="3 8">Belongs to the COQ9 family.</text>
</comment>
<evidence type="ECO:0000256" key="2">
    <source>
        <dbReference type="ARBA" id="ARBA00004749"/>
    </source>
</evidence>
<gene>
    <name evidence="10" type="ORF">E4U60_006454</name>
</gene>
<protein>
    <recommendedName>
        <fullName evidence="8">Ubiquinone biosynthesis protein</fullName>
    </recommendedName>
</protein>
<reference evidence="10 11" key="1">
    <citation type="journal article" date="2020" name="bioRxiv">
        <title>Whole genome comparisons of ergot fungi reveals the divergence and evolution of species within the genus Claviceps are the result of varying mechanisms driving genome evolution and host range expansion.</title>
        <authorList>
            <person name="Wyka S.A."/>
            <person name="Mondo S.J."/>
            <person name="Liu M."/>
            <person name="Dettman J."/>
            <person name="Nalam V."/>
            <person name="Broders K.D."/>
        </authorList>
    </citation>
    <scope>NUCLEOTIDE SEQUENCE [LARGE SCALE GENOMIC DNA]</scope>
    <source>
        <strain evidence="10 11">CCC 1485</strain>
    </source>
</reference>
<name>A0A9P7M6Y9_9HYPO</name>
<sequence length="127" mass="14349">MWARLLANKDVVHKWQEALAIMAQPSYAPASVRELALLSDEICYLAGDESVDFSWYTKRVSLSMTYSTSELFMTKDKSPGYVDTLNFMLRRLEEARALGGLVDSISTWARFSVNSSVNLLRSRGMTL</sequence>
<dbReference type="PANTHER" id="PTHR21427:SF19">
    <property type="entry name" value="UBIQUINONE BIOSYNTHESIS PROTEIN COQ9, MITOCHONDRIAL"/>
    <property type="match status" value="1"/>
</dbReference>
<dbReference type="Pfam" id="PF08511">
    <property type="entry name" value="COQ9"/>
    <property type="match status" value="1"/>
</dbReference>
<dbReference type="GO" id="GO:0008289">
    <property type="term" value="F:lipid binding"/>
    <property type="evidence" value="ECO:0007669"/>
    <property type="project" value="UniProtKB-UniRule"/>
</dbReference>
<evidence type="ECO:0000256" key="4">
    <source>
        <dbReference type="ARBA" id="ARBA00022688"/>
    </source>
</evidence>
<dbReference type="InterPro" id="IPR012762">
    <property type="entry name" value="Ubiq_biosynth_COQ9"/>
</dbReference>
<evidence type="ECO:0000313" key="10">
    <source>
        <dbReference type="EMBL" id="KAG5931131.1"/>
    </source>
</evidence>
<evidence type="ECO:0000256" key="3">
    <source>
        <dbReference type="ARBA" id="ARBA00010766"/>
    </source>
</evidence>
<evidence type="ECO:0000256" key="6">
    <source>
        <dbReference type="ARBA" id="ARBA00023121"/>
    </source>
</evidence>
<organism evidence="10 11">
    <name type="scientific">Claviceps pazoutovae</name>
    <dbReference type="NCBI Taxonomy" id="1649127"/>
    <lineage>
        <taxon>Eukaryota</taxon>
        <taxon>Fungi</taxon>
        <taxon>Dikarya</taxon>
        <taxon>Ascomycota</taxon>
        <taxon>Pezizomycotina</taxon>
        <taxon>Sordariomycetes</taxon>
        <taxon>Hypocreomycetidae</taxon>
        <taxon>Hypocreales</taxon>
        <taxon>Clavicipitaceae</taxon>
        <taxon>Claviceps</taxon>
    </lineage>
</organism>
<comment type="caution">
    <text evidence="10">The sequence shown here is derived from an EMBL/GenBank/DDBJ whole genome shotgun (WGS) entry which is preliminary data.</text>
</comment>
<dbReference type="NCBIfam" id="TIGR02396">
    <property type="entry name" value="diverge_rpsU"/>
    <property type="match status" value="1"/>
</dbReference>
<comment type="function">
    <text evidence="8">Membrane-associated protein that warps the membrane surface to access and bind aromatic isoprenes with high specificity, including ubiquinone (CoQ) isoprene intermediates and presents them directly to Coq7, therefore facilitating the Coq7-mediated hydroxylase step. Participates in the biosynthesis of coenzyme Q, also named ubiquinone, an essential lipid-soluble electron transporter for aerobic cellular respiration.</text>
</comment>
<evidence type="ECO:0000256" key="8">
    <source>
        <dbReference type="RuleBase" id="RU366063"/>
    </source>
</evidence>
<comment type="pathway">
    <text evidence="2 8">Cofactor biosynthesis; ubiquinone biosynthesis.</text>
</comment>
<accession>A0A9P7M6Y9</accession>
<dbReference type="GO" id="GO:0006744">
    <property type="term" value="P:ubiquinone biosynthetic process"/>
    <property type="evidence" value="ECO:0007669"/>
    <property type="project" value="UniProtKB-UniRule"/>
</dbReference>
<dbReference type="EMBL" id="SRPO01000623">
    <property type="protein sequence ID" value="KAG5931131.1"/>
    <property type="molecule type" value="Genomic_DNA"/>
</dbReference>
<dbReference type="OrthoDB" id="619536at2759"/>
<dbReference type="GO" id="GO:0005743">
    <property type="term" value="C:mitochondrial inner membrane"/>
    <property type="evidence" value="ECO:0007669"/>
    <property type="project" value="TreeGrafter"/>
</dbReference>
<keyword evidence="11" id="KW-1185">Reference proteome</keyword>
<proteinExistence type="inferred from homology"/>
<evidence type="ECO:0000256" key="7">
    <source>
        <dbReference type="ARBA" id="ARBA00023128"/>
    </source>
</evidence>
<comment type="subcellular location">
    <subcellularLocation>
        <location evidence="1 8">Mitochondrion</location>
    </subcellularLocation>
</comment>
<dbReference type="InterPro" id="IPR013718">
    <property type="entry name" value="COQ9_C"/>
</dbReference>
<feature type="domain" description="COQ9 C-terminal" evidence="9">
    <location>
        <begin position="28"/>
        <end position="98"/>
    </location>
</feature>
<evidence type="ECO:0000313" key="11">
    <source>
        <dbReference type="Proteomes" id="UP000706124"/>
    </source>
</evidence>
<evidence type="ECO:0000259" key="9">
    <source>
        <dbReference type="Pfam" id="PF08511"/>
    </source>
</evidence>
<evidence type="ECO:0000256" key="5">
    <source>
        <dbReference type="ARBA" id="ARBA00022946"/>
    </source>
</evidence>
<keyword evidence="5" id="KW-0809">Transit peptide</keyword>
<dbReference type="PANTHER" id="PTHR21427">
    <property type="entry name" value="UBIQUINONE BIOSYNTHESIS PROTEIN COQ9, MITOCHONDRIAL"/>
    <property type="match status" value="1"/>
</dbReference>